<dbReference type="KEGG" id="mxa:MXAN_7137"/>
<dbReference type="OrthoDB" id="5494927at2"/>
<proteinExistence type="predicted"/>
<dbReference type="HOGENOM" id="CLU_643769_0_0_7"/>
<organism evidence="2 3">
    <name type="scientific">Myxococcus xanthus (strain DK1622)</name>
    <dbReference type="NCBI Taxonomy" id="246197"/>
    <lineage>
        <taxon>Bacteria</taxon>
        <taxon>Pseudomonadati</taxon>
        <taxon>Myxococcota</taxon>
        <taxon>Myxococcia</taxon>
        <taxon>Myxococcales</taxon>
        <taxon>Cystobacterineae</taxon>
        <taxon>Myxococcaceae</taxon>
        <taxon>Myxococcus</taxon>
    </lineage>
</organism>
<reference evidence="2 3" key="1">
    <citation type="journal article" date="2006" name="Proc. Natl. Acad. Sci. U.S.A.">
        <title>Evolution of sensory complexity recorded in a myxobacterial genome.</title>
        <authorList>
            <person name="Goldman B.S."/>
            <person name="Nierman W.C."/>
            <person name="Kaiser D."/>
            <person name="Slater S.C."/>
            <person name="Durkin A.S."/>
            <person name="Eisen J.A."/>
            <person name="Ronning C.M."/>
            <person name="Barbazuk W.B."/>
            <person name="Blanchard M."/>
            <person name="Field C."/>
            <person name="Halling C."/>
            <person name="Hinkle G."/>
            <person name="Iartchuk O."/>
            <person name="Kim H.S."/>
            <person name="Mackenzie C."/>
            <person name="Madupu R."/>
            <person name="Miller N."/>
            <person name="Shvartsbeyn A."/>
            <person name="Sullivan S.A."/>
            <person name="Vaudin M."/>
            <person name="Wiegand R."/>
            <person name="Kaplan H.B."/>
        </authorList>
    </citation>
    <scope>NUCLEOTIDE SEQUENCE [LARGE SCALE GENOMIC DNA]</scope>
    <source>
        <strain evidence="3">DK1622</strain>
    </source>
</reference>
<feature type="region of interest" description="Disordered" evidence="1">
    <location>
        <begin position="319"/>
        <end position="348"/>
    </location>
</feature>
<feature type="compositionally biased region" description="Acidic residues" evidence="1">
    <location>
        <begin position="320"/>
        <end position="334"/>
    </location>
</feature>
<evidence type="ECO:0008006" key="4">
    <source>
        <dbReference type="Google" id="ProtNLM"/>
    </source>
</evidence>
<dbReference type="EnsemblBacteria" id="ABF92473">
    <property type="protein sequence ID" value="ABF92473"/>
    <property type="gene ID" value="MXAN_7137"/>
</dbReference>
<dbReference type="STRING" id="246197.MXAN_7137"/>
<dbReference type="eggNOG" id="COG1413">
    <property type="taxonomic scope" value="Bacteria"/>
</dbReference>
<dbReference type="AlphaFoldDB" id="Q1CWH3"/>
<dbReference type="InterPro" id="IPR011959">
    <property type="entry name" value="CHP02270"/>
</dbReference>
<evidence type="ECO:0000313" key="3">
    <source>
        <dbReference type="Proteomes" id="UP000002402"/>
    </source>
</evidence>
<sequence length="444" mass="47490">MTNMLTWRPPHWSNYETHLDEAAFRLSQWEAALDAPDFILEEAAELEEQLAAHIDGLVLGGQPVAIQLLEPSLAAAEPEHITVAALSLLKGAAPSGTTAVLSALESAEPPALAALQRALGLAPFPALLSSLPALLQKDDALPELQALVLDTLGQHGVATHQQCLPWITHPVPQVAAAALRAASRSRLPLEPAHIQRAMNSASSDLRDAAIVAGLLSGHSAAWTACQAVAAPGGTGGRLPLLLLGLNGDERDLKRLLERLSDKSLQADVLWALGFSGRLDAANACVELLGQGPIAALAGEAFSAITGLRIEGDFAIPKDEQEAEEPVPLENDDLDADLKPKPEDSLPTPNAMTVTAWWQQTRPKLDARQRYLSGQPHQPQVLLDALISAPMRRRHALALDLELRSRGALRVPTRMFVAQQVEAWKKAQGAPTSTFNRPFAEALRS</sequence>
<evidence type="ECO:0000256" key="1">
    <source>
        <dbReference type="SAM" id="MobiDB-lite"/>
    </source>
</evidence>
<dbReference type="NCBIfam" id="TIGR02270">
    <property type="entry name" value="TIGR02270 family protein"/>
    <property type="match status" value="1"/>
</dbReference>
<keyword evidence="3" id="KW-1185">Reference proteome</keyword>
<protein>
    <recommendedName>
        <fullName evidence="4">TIGR02270 family protein</fullName>
    </recommendedName>
</protein>
<dbReference type="EMBL" id="CP000113">
    <property type="protein sequence ID" value="ABF92473.1"/>
    <property type="molecule type" value="Genomic_DNA"/>
</dbReference>
<dbReference type="Proteomes" id="UP000002402">
    <property type="component" value="Chromosome"/>
</dbReference>
<accession>Q1CWH3</accession>
<gene>
    <name evidence="2" type="ordered locus">MXAN_7137</name>
</gene>
<name>Q1CWH3_MYXXD</name>
<evidence type="ECO:0000313" key="2">
    <source>
        <dbReference type="EMBL" id="ABF92473.1"/>
    </source>
</evidence>